<accession>A0A022RNR7</accession>
<gene>
    <name evidence="2" type="ORF">MIMGU_mgv1a025324mg</name>
</gene>
<evidence type="ECO:0000313" key="3">
    <source>
        <dbReference type="Proteomes" id="UP000030748"/>
    </source>
</evidence>
<dbReference type="AlphaFoldDB" id="A0A022RNR7"/>
<reference evidence="2 3" key="1">
    <citation type="journal article" date="2013" name="Proc. Natl. Acad. Sci. U.S.A.">
        <title>Fine-scale variation in meiotic recombination in Mimulus inferred from population shotgun sequencing.</title>
        <authorList>
            <person name="Hellsten U."/>
            <person name="Wright K.M."/>
            <person name="Jenkins J."/>
            <person name="Shu S."/>
            <person name="Yuan Y."/>
            <person name="Wessler S.R."/>
            <person name="Schmutz J."/>
            <person name="Willis J.H."/>
            <person name="Rokhsar D.S."/>
        </authorList>
    </citation>
    <scope>NUCLEOTIDE SEQUENCE [LARGE SCALE GENOMIC DNA]</scope>
    <source>
        <strain evidence="3">cv. DUN x IM62</strain>
    </source>
</reference>
<dbReference type="InterPro" id="IPR032001">
    <property type="entry name" value="SAWADEE_dom"/>
</dbReference>
<evidence type="ECO:0000259" key="1">
    <source>
        <dbReference type="Pfam" id="PF16719"/>
    </source>
</evidence>
<organism evidence="2 3">
    <name type="scientific">Erythranthe guttata</name>
    <name type="common">Yellow monkey flower</name>
    <name type="synonym">Mimulus guttatus</name>
    <dbReference type="NCBI Taxonomy" id="4155"/>
    <lineage>
        <taxon>Eukaryota</taxon>
        <taxon>Viridiplantae</taxon>
        <taxon>Streptophyta</taxon>
        <taxon>Embryophyta</taxon>
        <taxon>Tracheophyta</taxon>
        <taxon>Spermatophyta</taxon>
        <taxon>Magnoliopsida</taxon>
        <taxon>eudicotyledons</taxon>
        <taxon>Gunneridae</taxon>
        <taxon>Pentapetalae</taxon>
        <taxon>asterids</taxon>
        <taxon>lamiids</taxon>
        <taxon>Lamiales</taxon>
        <taxon>Phrymaceae</taxon>
        <taxon>Erythranthe</taxon>
    </lineage>
</organism>
<feature type="non-terminal residue" evidence="2">
    <location>
        <position position="317"/>
    </location>
</feature>
<name>A0A022RNR7_ERYGU</name>
<evidence type="ECO:0000313" key="2">
    <source>
        <dbReference type="EMBL" id="EYU41709.1"/>
    </source>
</evidence>
<dbReference type="InterPro" id="IPR039276">
    <property type="entry name" value="SHH1/2"/>
</dbReference>
<dbReference type="EMBL" id="KI630319">
    <property type="protein sequence ID" value="EYU41709.1"/>
    <property type="molecule type" value="Genomic_DNA"/>
</dbReference>
<sequence length="317" mass="34939">MADTGGNNSTGNDVVQLEAMRKDSFSWHPCKVSLCSRGLGLILQFGDNYMEEIITDQQEVMARIRVRSTPLQGDDCSSLRQGDRVLATRSSHAKSVFCDALVEEAMRVRHSKRIHCRCTFKIKWLHQEETLTVPAGAIMKLSTESINLHPTISTYFSMLESSNDLDKSPYSIAADITNLEMDINVLLEKQIEEIRNSTNVSQKISKDFVLGLEVDLGGQSHGWEIDASLKEPCVTIPFPNNIKAYTGSGTEHTAKTTTEIPQEEFNGSRSLLSPLAARAALASLRSNFPQSVELSLQSNVEKADDFSLEISAALGGK</sequence>
<feature type="domain" description="SAWADEE" evidence="1">
    <location>
        <begin position="15"/>
        <end position="129"/>
    </location>
</feature>
<dbReference type="PANTHER" id="PTHR33827">
    <property type="entry name" value="PROTEIN SAWADEE HOMEODOMAIN HOMOLOG 2"/>
    <property type="match status" value="1"/>
</dbReference>
<dbReference type="Pfam" id="PF16719">
    <property type="entry name" value="SAWADEE"/>
    <property type="match status" value="1"/>
</dbReference>
<proteinExistence type="predicted"/>
<protein>
    <recommendedName>
        <fullName evidence="1">SAWADEE domain-containing protein</fullName>
    </recommendedName>
</protein>
<dbReference type="Gene3D" id="2.30.30.140">
    <property type="match status" value="1"/>
</dbReference>
<dbReference type="eggNOG" id="ENOG502RHAQ">
    <property type="taxonomic scope" value="Eukaryota"/>
</dbReference>
<dbReference type="Proteomes" id="UP000030748">
    <property type="component" value="Unassembled WGS sequence"/>
</dbReference>
<dbReference type="GO" id="GO:0003682">
    <property type="term" value="F:chromatin binding"/>
    <property type="evidence" value="ECO:0007669"/>
    <property type="project" value="InterPro"/>
</dbReference>
<keyword evidence="3" id="KW-1185">Reference proteome</keyword>
<dbReference type="PANTHER" id="PTHR33827:SF9">
    <property type="entry name" value="SAWADEE DOMAIN-CONTAINING PROTEIN"/>
    <property type="match status" value="1"/>
</dbReference>